<name>A0A1J3G5W0_NOCCA</name>
<dbReference type="GO" id="GO:0010468">
    <property type="term" value="P:regulation of gene expression"/>
    <property type="evidence" value="ECO:0007669"/>
    <property type="project" value="InterPro"/>
</dbReference>
<dbReference type="PANTHER" id="PTHR14379">
    <property type="entry name" value="LIMKAIN B LKAP"/>
    <property type="match status" value="1"/>
</dbReference>
<dbReference type="InterPro" id="IPR024768">
    <property type="entry name" value="Marf1"/>
</dbReference>
<proteinExistence type="predicted"/>
<gene>
    <name evidence="2" type="ORF">LC_TR19676_c1_g1_i1_g.65483</name>
</gene>
<reference evidence="2" key="1">
    <citation type="submission" date="2016-07" db="EMBL/GenBank/DDBJ databases">
        <title>De novo transcriptome assembly of four accessions of the metal hyperaccumulator plant Noccaea caerulescens.</title>
        <authorList>
            <person name="Blande D."/>
            <person name="Halimaa P."/>
            <person name="Tervahauta A.I."/>
            <person name="Aarts M.G."/>
            <person name="Karenlampi S.O."/>
        </authorList>
    </citation>
    <scope>NUCLEOTIDE SEQUENCE</scope>
</reference>
<dbReference type="CDD" id="cd10910">
    <property type="entry name" value="PIN_limkain_b1_N_like"/>
    <property type="match status" value="1"/>
</dbReference>
<feature type="domain" description="NYN" evidence="1">
    <location>
        <begin position="24"/>
        <end position="124"/>
    </location>
</feature>
<accession>A0A1J3G5W0</accession>
<dbReference type="InterPro" id="IPR021139">
    <property type="entry name" value="NYN"/>
</dbReference>
<dbReference type="EMBL" id="GEVK01001213">
    <property type="protein sequence ID" value="JAU51619.1"/>
    <property type="molecule type" value="Transcribed_RNA"/>
</dbReference>
<protein>
    <recommendedName>
        <fullName evidence="1">NYN domain-containing protein</fullName>
    </recommendedName>
</protein>
<sequence length="169" mass="18801">MGDESVLQTKQFPLLTFYKKGEAKTCVFWDLNDYPIPSGVHPASLCESIKDAIWKQHIDGDVSIHAYVDASEPEYQDAGFQLQVFPESEGGKHTRNCAMVADMAIWAVINPTPCNVIILAKVTDVFLATHVRSCCTRIYGQGRAPAQSDSTFLTCIFHQRRGPRVPAQK</sequence>
<dbReference type="Pfam" id="PF01936">
    <property type="entry name" value="NYN"/>
    <property type="match status" value="1"/>
</dbReference>
<dbReference type="PANTHER" id="PTHR14379:SF7">
    <property type="entry name" value="ENDONUCLEASE OR GLYCOSYL HYDROLASE-RELATED"/>
    <property type="match status" value="1"/>
</dbReference>
<evidence type="ECO:0000313" key="2">
    <source>
        <dbReference type="EMBL" id="JAU51619.1"/>
    </source>
</evidence>
<dbReference type="GO" id="GO:0004540">
    <property type="term" value="F:RNA nuclease activity"/>
    <property type="evidence" value="ECO:0007669"/>
    <property type="project" value="InterPro"/>
</dbReference>
<organism evidence="2">
    <name type="scientific">Noccaea caerulescens</name>
    <name type="common">Alpine penny-cress</name>
    <name type="synonym">Thlaspi caerulescens</name>
    <dbReference type="NCBI Taxonomy" id="107243"/>
    <lineage>
        <taxon>Eukaryota</taxon>
        <taxon>Viridiplantae</taxon>
        <taxon>Streptophyta</taxon>
        <taxon>Embryophyta</taxon>
        <taxon>Tracheophyta</taxon>
        <taxon>Spermatophyta</taxon>
        <taxon>Magnoliopsida</taxon>
        <taxon>eudicotyledons</taxon>
        <taxon>Gunneridae</taxon>
        <taxon>Pentapetalae</taxon>
        <taxon>rosids</taxon>
        <taxon>malvids</taxon>
        <taxon>Brassicales</taxon>
        <taxon>Brassicaceae</taxon>
        <taxon>Coluteocarpeae</taxon>
        <taxon>Noccaea</taxon>
    </lineage>
</organism>
<dbReference type="GO" id="GO:0005777">
    <property type="term" value="C:peroxisome"/>
    <property type="evidence" value="ECO:0007669"/>
    <property type="project" value="InterPro"/>
</dbReference>
<dbReference type="AlphaFoldDB" id="A0A1J3G5W0"/>
<evidence type="ECO:0000259" key="1">
    <source>
        <dbReference type="Pfam" id="PF01936"/>
    </source>
</evidence>